<keyword evidence="7 13" id="KW-0378">Hydrolase</keyword>
<keyword evidence="5 13" id="KW-0540">Nuclease</keyword>
<dbReference type="InterPro" id="IPR051827">
    <property type="entry name" value="Cas4_exonuclease"/>
</dbReference>
<sequence>METLEQHWEEEDLVMISGIQHFSYCPRQWALIHREQVFEENVFTLQGRFAHENADEEKVRMEGTKQIVSGLAVWSTRLGLTGKCDVVEIQNRDIFPIEYKHGKRKSQVHDELQLCAQAICLEEMFQTNIETGAIYHISSKARREVPFTASLRLQVEQVVQQIREWSQREELPPAVNDKRCTHCSLQDACLPHLTDGKRTKNWKRTIGEAE</sequence>
<dbReference type="PANTHER" id="PTHR36531">
    <property type="entry name" value="CRISPR-ASSOCIATED EXONUCLEASE CAS4"/>
    <property type="match status" value="1"/>
</dbReference>
<feature type="domain" description="DUF83" evidence="14">
    <location>
        <begin position="17"/>
        <end position="190"/>
    </location>
</feature>
<dbReference type="Proteomes" id="UP001597343">
    <property type="component" value="Unassembled WGS sequence"/>
</dbReference>
<dbReference type="NCBIfam" id="TIGR00372">
    <property type="entry name" value="cas4"/>
    <property type="match status" value="1"/>
</dbReference>
<keyword evidence="16" id="KW-1185">Reference proteome</keyword>
<keyword evidence="11 13" id="KW-0051">Antiviral defense</keyword>
<dbReference type="GO" id="GO:0016787">
    <property type="term" value="F:hydrolase activity"/>
    <property type="evidence" value="ECO:0007669"/>
    <property type="project" value="UniProtKB-KW"/>
</dbReference>
<comment type="cofactor">
    <cofactor evidence="1">
        <name>[4Fe-4S] cluster</name>
        <dbReference type="ChEBI" id="CHEBI:49883"/>
    </cofactor>
</comment>
<evidence type="ECO:0000313" key="16">
    <source>
        <dbReference type="Proteomes" id="UP001597343"/>
    </source>
</evidence>
<comment type="similarity">
    <text evidence="2 13">Belongs to the CRISPR-associated exonuclease Cas4 family.</text>
</comment>
<evidence type="ECO:0000256" key="6">
    <source>
        <dbReference type="ARBA" id="ARBA00022723"/>
    </source>
</evidence>
<evidence type="ECO:0000256" key="11">
    <source>
        <dbReference type="ARBA" id="ARBA00023118"/>
    </source>
</evidence>
<name>A0ABW4ZYU4_9BACL</name>
<keyword evidence="12 13" id="KW-0464">Manganese</keyword>
<dbReference type="PANTHER" id="PTHR36531:SF6">
    <property type="entry name" value="DNA REPLICATION ATP-DEPENDENT HELICASE_NUCLEASE DNA2"/>
    <property type="match status" value="1"/>
</dbReference>
<evidence type="ECO:0000256" key="10">
    <source>
        <dbReference type="ARBA" id="ARBA00023014"/>
    </source>
</evidence>
<dbReference type="EMBL" id="JBHUIO010000008">
    <property type="protein sequence ID" value="MFD2170965.1"/>
    <property type="molecule type" value="Genomic_DNA"/>
</dbReference>
<keyword evidence="8 13" id="KW-0269">Exonuclease</keyword>
<evidence type="ECO:0000313" key="15">
    <source>
        <dbReference type="EMBL" id="MFD2170965.1"/>
    </source>
</evidence>
<evidence type="ECO:0000256" key="4">
    <source>
        <dbReference type="ARBA" id="ARBA00020049"/>
    </source>
</evidence>
<evidence type="ECO:0000259" key="14">
    <source>
        <dbReference type="Pfam" id="PF01930"/>
    </source>
</evidence>
<gene>
    <name evidence="15" type="primary">cas4</name>
    <name evidence="15" type="ORF">ACFSOY_13315</name>
</gene>
<reference evidence="16" key="1">
    <citation type="journal article" date="2019" name="Int. J. Syst. Evol. Microbiol.">
        <title>The Global Catalogue of Microorganisms (GCM) 10K type strain sequencing project: providing services to taxonomists for standard genome sequencing and annotation.</title>
        <authorList>
            <consortium name="The Broad Institute Genomics Platform"/>
            <consortium name="The Broad Institute Genome Sequencing Center for Infectious Disease"/>
            <person name="Wu L."/>
            <person name="Ma J."/>
        </authorList>
    </citation>
    <scope>NUCLEOTIDE SEQUENCE [LARGE SCALE GENOMIC DNA]</scope>
    <source>
        <strain evidence="16">CGMCC 1.13574</strain>
    </source>
</reference>
<evidence type="ECO:0000256" key="2">
    <source>
        <dbReference type="ARBA" id="ARBA00009189"/>
    </source>
</evidence>
<dbReference type="Pfam" id="PF01930">
    <property type="entry name" value="Cas_Cas4"/>
    <property type="match status" value="1"/>
</dbReference>
<dbReference type="RefSeq" id="WP_386047389.1">
    <property type="nucleotide sequence ID" value="NZ_JBHUIO010000008.1"/>
</dbReference>
<keyword evidence="9 13" id="KW-0408">Iron</keyword>
<organism evidence="15 16">
    <name type="scientific">Tumebacillus lipolyticus</name>
    <dbReference type="NCBI Taxonomy" id="1280370"/>
    <lineage>
        <taxon>Bacteria</taxon>
        <taxon>Bacillati</taxon>
        <taxon>Bacillota</taxon>
        <taxon>Bacilli</taxon>
        <taxon>Bacillales</taxon>
        <taxon>Alicyclobacillaceae</taxon>
        <taxon>Tumebacillus</taxon>
    </lineage>
</organism>
<keyword evidence="10 13" id="KW-0411">Iron-sulfur</keyword>
<evidence type="ECO:0000256" key="8">
    <source>
        <dbReference type="ARBA" id="ARBA00022839"/>
    </source>
</evidence>
<evidence type="ECO:0000256" key="1">
    <source>
        <dbReference type="ARBA" id="ARBA00001966"/>
    </source>
</evidence>
<dbReference type="InterPro" id="IPR011604">
    <property type="entry name" value="PDDEXK-like_dom_sf"/>
</dbReference>
<accession>A0ABW4ZYU4</accession>
<evidence type="ECO:0000256" key="13">
    <source>
        <dbReference type="RuleBase" id="RU365022"/>
    </source>
</evidence>
<dbReference type="InterPro" id="IPR022765">
    <property type="entry name" value="Dna2/Cas4_DUF83"/>
</dbReference>
<proteinExistence type="inferred from homology"/>
<evidence type="ECO:0000256" key="5">
    <source>
        <dbReference type="ARBA" id="ARBA00022722"/>
    </source>
</evidence>
<dbReference type="EC" id="3.1.12.1" evidence="3 13"/>
<dbReference type="Gene3D" id="3.90.320.10">
    <property type="match status" value="1"/>
</dbReference>
<evidence type="ECO:0000256" key="9">
    <source>
        <dbReference type="ARBA" id="ARBA00023004"/>
    </source>
</evidence>
<keyword evidence="6 13" id="KW-0479">Metal-binding</keyword>
<evidence type="ECO:0000256" key="7">
    <source>
        <dbReference type="ARBA" id="ARBA00022801"/>
    </source>
</evidence>
<dbReference type="InterPro" id="IPR013343">
    <property type="entry name" value="CRISPR-assoc_prot_Cas4"/>
</dbReference>
<evidence type="ECO:0000256" key="12">
    <source>
        <dbReference type="ARBA" id="ARBA00023211"/>
    </source>
</evidence>
<comment type="caution">
    <text evidence="15">The sequence shown here is derived from an EMBL/GenBank/DDBJ whole genome shotgun (WGS) entry which is preliminary data.</text>
</comment>
<comment type="cofactor">
    <cofactor evidence="13">
        <name>Mg(2+)</name>
        <dbReference type="ChEBI" id="CHEBI:18420"/>
    </cofactor>
    <cofactor evidence="13">
        <name>Mn(2+)</name>
        <dbReference type="ChEBI" id="CHEBI:29035"/>
    </cofactor>
    <text evidence="13">Mg(2+) or Mn(2+) required for ssDNA cleavage activity.</text>
</comment>
<comment type="cofactor">
    <cofactor evidence="13">
        <name>iron-sulfur cluster</name>
        <dbReference type="ChEBI" id="CHEBI:30408"/>
    </cofactor>
</comment>
<evidence type="ECO:0000256" key="3">
    <source>
        <dbReference type="ARBA" id="ARBA00012768"/>
    </source>
</evidence>
<comment type="function">
    <text evidence="13">CRISPR (clustered regularly interspaced short palindromic repeat) is an adaptive immune system that provides protection against mobile genetic elements (viruses, transposable elements and conjugative plasmids). CRISPR clusters contain sequences complementary to antecedent mobile elements and target invading nucleic acids. CRISPR clusters are transcribed and processed into CRISPR RNA (crRNA).</text>
</comment>
<protein>
    <recommendedName>
        <fullName evidence="4 13">CRISPR-associated exonuclease Cas4</fullName>
        <ecNumber evidence="3 13">3.1.12.1</ecNumber>
    </recommendedName>
</protein>